<protein>
    <submittedName>
        <fullName evidence="1">Uncharacterized protein</fullName>
    </submittedName>
</protein>
<gene>
    <name evidence="1" type="ORF">TTEB3V08_LOCUS5198</name>
</gene>
<evidence type="ECO:0000313" key="1">
    <source>
        <dbReference type="EMBL" id="CAD7457193.1"/>
    </source>
</evidence>
<name>A0A7R9IF04_9NEOP</name>
<proteinExistence type="predicted"/>
<dbReference type="AlphaFoldDB" id="A0A7R9IF04"/>
<organism evidence="1">
    <name type="scientific">Timema tahoe</name>
    <dbReference type="NCBI Taxonomy" id="61484"/>
    <lineage>
        <taxon>Eukaryota</taxon>
        <taxon>Metazoa</taxon>
        <taxon>Ecdysozoa</taxon>
        <taxon>Arthropoda</taxon>
        <taxon>Hexapoda</taxon>
        <taxon>Insecta</taxon>
        <taxon>Pterygota</taxon>
        <taxon>Neoptera</taxon>
        <taxon>Polyneoptera</taxon>
        <taxon>Phasmatodea</taxon>
        <taxon>Timematodea</taxon>
        <taxon>Timematoidea</taxon>
        <taxon>Timematidae</taxon>
        <taxon>Timema</taxon>
    </lineage>
</organism>
<dbReference type="EMBL" id="OE001600">
    <property type="protein sequence ID" value="CAD7457193.1"/>
    <property type="molecule type" value="Genomic_DNA"/>
</dbReference>
<accession>A0A7R9IF04</accession>
<sequence>MRSGPDSSLGVVESRPGPDVVFTNEVYSRAERGSNIVFSCQCELTCCGVRVAMVLQVLDVVNSAHEAFYGDCPNTAFTIDHHDTFIPGEWTVSDLTLHAVIRPVADPGNVSPQELLRYHN</sequence>
<reference evidence="1" key="1">
    <citation type="submission" date="2020-11" db="EMBL/GenBank/DDBJ databases">
        <authorList>
            <person name="Tran Van P."/>
        </authorList>
    </citation>
    <scope>NUCLEOTIDE SEQUENCE</scope>
</reference>